<proteinExistence type="predicted"/>
<name>A0ABT3Q9L3_9PROT</name>
<accession>A0ABT3Q9L3</accession>
<dbReference type="Proteomes" id="UP001526446">
    <property type="component" value="Unassembled WGS sequence"/>
</dbReference>
<keyword evidence="4" id="KW-1185">Reference proteome</keyword>
<sequence>MTLKTLKLLAFCLTASLATPALAALAFVAPAPALHAAAPETTPLPSSPLLVPPHTESEPASHAPATPPPAAQTPHPALENYRLSGTLGPYAIGATLSVLPDATPVEAHYFYVTHLVDIPLSVQRSGEQIVLSEADGGRFTLHFETNDPKAPHPLTLYTATALTGTWRNGAKTYPVTLQIVSSDTLAPNALYAAVTNAPPPVFEAMVQRFIRSALSNNKTETAKLVSWPLNVYTSRHLVITTPAALAAAWSRIFTPCMRRSLEQAIPHEMFVHDEKAMIANGAVWFDASGASTVNSTICPTTGAPR</sequence>
<evidence type="ECO:0000313" key="4">
    <source>
        <dbReference type="Proteomes" id="UP001526446"/>
    </source>
</evidence>
<gene>
    <name evidence="3" type="ORF">OQ252_11325</name>
</gene>
<protein>
    <submittedName>
        <fullName evidence="3">Uncharacterized protein</fullName>
    </submittedName>
</protein>
<keyword evidence="2" id="KW-0732">Signal</keyword>
<feature type="region of interest" description="Disordered" evidence="1">
    <location>
        <begin position="44"/>
        <end position="76"/>
    </location>
</feature>
<evidence type="ECO:0000313" key="3">
    <source>
        <dbReference type="EMBL" id="MCX2561982.1"/>
    </source>
</evidence>
<evidence type="ECO:0000256" key="1">
    <source>
        <dbReference type="SAM" id="MobiDB-lite"/>
    </source>
</evidence>
<feature type="signal peptide" evidence="2">
    <location>
        <begin position="1"/>
        <end position="23"/>
    </location>
</feature>
<feature type="compositionally biased region" description="Low complexity" evidence="1">
    <location>
        <begin position="44"/>
        <end position="64"/>
    </location>
</feature>
<organism evidence="3 4">
    <name type="scientific">Acetobacter farinalis</name>
    <dbReference type="NCBI Taxonomy" id="1260984"/>
    <lineage>
        <taxon>Bacteria</taxon>
        <taxon>Pseudomonadati</taxon>
        <taxon>Pseudomonadota</taxon>
        <taxon>Alphaproteobacteria</taxon>
        <taxon>Acetobacterales</taxon>
        <taxon>Acetobacteraceae</taxon>
        <taxon>Acetobacter</taxon>
    </lineage>
</organism>
<dbReference type="EMBL" id="JAPIUX010000018">
    <property type="protein sequence ID" value="MCX2561982.1"/>
    <property type="molecule type" value="Genomic_DNA"/>
</dbReference>
<reference evidence="3 4" key="1">
    <citation type="submission" date="2022-11" db="EMBL/GenBank/DDBJ databases">
        <title>Genome sequencing of Acetobacter type strain.</title>
        <authorList>
            <person name="Heo J."/>
            <person name="Lee D."/>
            <person name="Han B.-H."/>
            <person name="Hong S.-B."/>
            <person name="Kwon S.-W."/>
        </authorList>
    </citation>
    <scope>NUCLEOTIDE SEQUENCE [LARGE SCALE GENOMIC DNA]</scope>
    <source>
        <strain evidence="3 4">KACC 21251</strain>
    </source>
</reference>
<evidence type="ECO:0000256" key="2">
    <source>
        <dbReference type="SAM" id="SignalP"/>
    </source>
</evidence>
<comment type="caution">
    <text evidence="3">The sequence shown here is derived from an EMBL/GenBank/DDBJ whole genome shotgun (WGS) entry which is preliminary data.</text>
</comment>
<feature type="chain" id="PRO_5047019196" evidence="2">
    <location>
        <begin position="24"/>
        <end position="305"/>
    </location>
</feature>
<dbReference type="RefSeq" id="WP_166122987.1">
    <property type="nucleotide sequence ID" value="NZ_JAPIUX010000018.1"/>
</dbReference>